<proteinExistence type="predicted"/>
<gene>
    <name evidence="2" type="ORF">ENN90_01190</name>
</gene>
<dbReference type="EMBL" id="DSDK01000073">
    <property type="protein sequence ID" value="HDR50224.1"/>
    <property type="molecule type" value="Genomic_DNA"/>
</dbReference>
<dbReference type="Proteomes" id="UP000886047">
    <property type="component" value="Unassembled WGS sequence"/>
</dbReference>
<protein>
    <recommendedName>
        <fullName evidence="1">Penicillin-binding C-terminal domain-containing protein</fullName>
    </recommendedName>
</protein>
<dbReference type="InterPro" id="IPR009647">
    <property type="entry name" value="PBP_C"/>
</dbReference>
<dbReference type="AlphaFoldDB" id="A0A831PI28"/>
<sequence>MYATLPPLLTSCADEMENMEFIYPREWNNLFLPTDLDVTPGQLIFELVHRQRKAKVFWQIDDQYLGETTGIHQMVVRPKPCWQTLHVTDQQGNNLVRQLFVAGKPLESKELFPE</sequence>
<dbReference type="Pfam" id="PF06832">
    <property type="entry name" value="BiPBP_C"/>
    <property type="match status" value="1"/>
</dbReference>
<feature type="domain" description="Penicillin-binding C-terminal" evidence="1">
    <location>
        <begin position="14"/>
        <end position="94"/>
    </location>
</feature>
<organism evidence="2">
    <name type="scientific">Mariniphaga anaerophila</name>
    <dbReference type="NCBI Taxonomy" id="1484053"/>
    <lineage>
        <taxon>Bacteria</taxon>
        <taxon>Pseudomonadati</taxon>
        <taxon>Bacteroidota</taxon>
        <taxon>Bacteroidia</taxon>
        <taxon>Marinilabiliales</taxon>
        <taxon>Prolixibacteraceae</taxon>
        <taxon>Mariniphaga</taxon>
    </lineage>
</organism>
<reference evidence="2" key="1">
    <citation type="journal article" date="2020" name="mSystems">
        <title>Genome- and Community-Level Interaction Insights into Carbon Utilization and Element Cycling Functions of Hydrothermarchaeota in Hydrothermal Sediment.</title>
        <authorList>
            <person name="Zhou Z."/>
            <person name="Liu Y."/>
            <person name="Xu W."/>
            <person name="Pan J."/>
            <person name="Luo Z.H."/>
            <person name="Li M."/>
        </authorList>
    </citation>
    <scope>NUCLEOTIDE SEQUENCE [LARGE SCALE GENOMIC DNA]</scope>
    <source>
        <strain evidence="2">SpSt-1217</strain>
    </source>
</reference>
<comment type="caution">
    <text evidence="2">The sequence shown here is derived from an EMBL/GenBank/DDBJ whole genome shotgun (WGS) entry which is preliminary data.</text>
</comment>
<accession>A0A831PI28</accession>
<evidence type="ECO:0000313" key="2">
    <source>
        <dbReference type="EMBL" id="HDR50224.1"/>
    </source>
</evidence>
<evidence type="ECO:0000259" key="1">
    <source>
        <dbReference type="Pfam" id="PF06832"/>
    </source>
</evidence>
<name>A0A831PI28_9BACT</name>